<gene>
    <name evidence="1" type="ORF">I4F81_009091</name>
</gene>
<name>A0ACC3C8Y6_PYRYE</name>
<keyword evidence="2" id="KW-1185">Reference proteome</keyword>
<sequence length="264" mass="26995">MVGTSAPPSSSFSSTTGGGVDLSLAVTVDASLWAAAAPVLSSCRLLRGALLSAVAVVDVDVPALGALSPDDCAPPPGAVRRALTVLRGSLVPALSRLRAVALEAHVLPPRVVHALRRVAELSHLDVTEVDVADNAGALAELCSVHGRTLRHLGVMRHDGRAVREVATVTAALGRCEALSSVRFGCGVSAAVLGGLSPKVGVSLGRVEFGSPVVEPAALLATLPAVAPRLVHLSVFCAPHGESSPEVVAWRWARRDVRITVVADA</sequence>
<dbReference type="Proteomes" id="UP000798662">
    <property type="component" value="Chromosome 2"/>
</dbReference>
<evidence type="ECO:0000313" key="1">
    <source>
        <dbReference type="EMBL" id="KAK1866575.1"/>
    </source>
</evidence>
<organism evidence="1 2">
    <name type="scientific">Pyropia yezoensis</name>
    <name type="common">Susabi-nori</name>
    <name type="synonym">Porphyra yezoensis</name>
    <dbReference type="NCBI Taxonomy" id="2788"/>
    <lineage>
        <taxon>Eukaryota</taxon>
        <taxon>Rhodophyta</taxon>
        <taxon>Bangiophyceae</taxon>
        <taxon>Bangiales</taxon>
        <taxon>Bangiaceae</taxon>
        <taxon>Pyropia</taxon>
    </lineage>
</organism>
<protein>
    <submittedName>
        <fullName evidence="1">Uncharacterized protein</fullName>
    </submittedName>
</protein>
<reference evidence="1" key="1">
    <citation type="submission" date="2019-11" db="EMBL/GenBank/DDBJ databases">
        <title>Nori genome reveals adaptations in red seaweeds to the harsh intertidal environment.</title>
        <authorList>
            <person name="Wang D."/>
            <person name="Mao Y."/>
        </authorList>
    </citation>
    <scope>NUCLEOTIDE SEQUENCE</scope>
    <source>
        <tissue evidence="1">Gametophyte</tissue>
    </source>
</reference>
<comment type="caution">
    <text evidence="1">The sequence shown here is derived from an EMBL/GenBank/DDBJ whole genome shotgun (WGS) entry which is preliminary data.</text>
</comment>
<proteinExistence type="predicted"/>
<dbReference type="EMBL" id="CM020619">
    <property type="protein sequence ID" value="KAK1866575.1"/>
    <property type="molecule type" value="Genomic_DNA"/>
</dbReference>
<evidence type="ECO:0000313" key="2">
    <source>
        <dbReference type="Proteomes" id="UP000798662"/>
    </source>
</evidence>
<accession>A0ACC3C8Y6</accession>